<evidence type="ECO:0000256" key="1">
    <source>
        <dbReference type="SAM" id="MobiDB-lite"/>
    </source>
</evidence>
<comment type="caution">
    <text evidence="4">The sequence shown here is derived from an EMBL/GenBank/DDBJ whole genome shotgun (WGS) entry which is preliminary data.</text>
</comment>
<sequence length="119" mass="12463">MQTTTKIIVASAAAMALVAGGSAAFAASQDSLEGPASQSVAQTAPQVTAQQAIELALKEVPGSWVSEVDFDGRGKKTDVWEVKTIKGDVEHELDIDAASGKLLKQETERADDDDDSDDD</sequence>
<gene>
    <name evidence="4" type="ORF">OUY24_24210</name>
</gene>
<dbReference type="Gene3D" id="3.10.450.40">
    <property type="match status" value="1"/>
</dbReference>
<keyword evidence="2" id="KW-0732">Signal</keyword>
<feature type="region of interest" description="Disordered" evidence="1">
    <location>
        <begin position="96"/>
        <end position="119"/>
    </location>
</feature>
<organism evidence="4 5">
    <name type="scientific">Nonomuraea ferruginea</name>
    <dbReference type="NCBI Taxonomy" id="46174"/>
    <lineage>
        <taxon>Bacteria</taxon>
        <taxon>Bacillati</taxon>
        <taxon>Actinomycetota</taxon>
        <taxon>Actinomycetes</taxon>
        <taxon>Streptosporangiales</taxon>
        <taxon>Streptosporangiaceae</taxon>
        <taxon>Nonomuraea</taxon>
    </lineage>
</organism>
<evidence type="ECO:0000313" key="5">
    <source>
        <dbReference type="Proteomes" id="UP001212498"/>
    </source>
</evidence>
<accession>A0ABT4T3C0</accession>
<feature type="domain" description="PepSY" evidence="3">
    <location>
        <begin position="47"/>
        <end position="106"/>
    </location>
</feature>
<evidence type="ECO:0000313" key="4">
    <source>
        <dbReference type="EMBL" id="MDA0643744.1"/>
    </source>
</evidence>
<dbReference type="Pfam" id="PF03413">
    <property type="entry name" value="PepSY"/>
    <property type="match status" value="1"/>
</dbReference>
<feature type="signal peptide" evidence="2">
    <location>
        <begin position="1"/>
        <end position="26"/>
    </location>
</feature>
<proteinExistence type="predicted"/>
<protein>
    <submittedName>
        <fullName evidence="4">PepSY domain-containing protein</fullName>
    </submittedName>
</protein>
<dbReference type="InterPro" id="IPR025711">
    <property type="entry name" value="PepSY"/>
</dbReference>
<feature type="compositionally biased region" description="Acidic residues" evidence="1">
    <location>
        <begin position="109"/>
        <end position="119"/>
    </location>
</feature>
<keyword evidence="5" id="KW-1185">Reference proteome</keyword>
<dbReference type="RefSeq" id="WP_148033524.1">
    <property type="nucleotide sequence ID" value="NZ_BAABFD010000014.1"/>
</dbReference>
<dbReference type="EMBL" id="JAPNUD010000075">
    <property type="protein sequence ID" value="MDA0643744.1"/>
    <property type="molecule type" value="Genomic_DNA"/>
</dbReference>
<name>A0ABT4T3C0_9ACTN</name>
<dbReference type="Proteomes" id="UP001212498">
    <property type="component" value="Unassembled WGS sequence"/>
</dbReference>
<reference evidence="4 5" key="1">
    <citation type="submission" date="2022-11" db="EMBL/GenBank/DDBJ databases">
        <title>Nonomuraea corallina sp. nov., a new species of the genus Nonomuraea isolated from sea side sediment in Thai sea.</title>
        <authorList>
            <person name="Ngamcharungchit C."/>
            <person name="Matsumoto A."/>
            <person name="Suriyachadkun C."/>
            <person name="Panbangred W."/>
            <person name="Inahashi Y."/>
            <person name="Intra B."/>
        </authorList>
    </citation>
    <scope>NUCLEOTIDE SEQUENCE [LARGE SCALE GENOMIC DNA]</scope>
    <source>
        <strain evidence="4 5">DSM 43553</strain>
    </source>
</reference>
<feature type="chain" id="PRO_5046429547" evidence="2">
    <location>
        <begin position="27"/>
        <end position="119"/>
    </location>
</feature>
<evidence type="ECO:0000259" key="3">
    <source>
        <dbReference type="Pfam" id="PF03413"/>
    </source>
</evidence>
<evidence type="ECO:0000256" key="2">
    <source>
        <dbReference type="SAM" id="SignalP"/>
    </source>
</evidence>